<keyword evidence="8" id="KW-0966">Cell projection</keyword>
<evidence type="ECO:0000256" key="3">
    <source>
        <dbReference type="ARBA" id="ARBA00005709"/>
    </source>
</evidence>
<sequence>MRVATMNLYNTSMNGILQSQQQVEKANNQLVTHKKLLQAGDGPADMSEKMAIDTDINQNAQYKNNGVSLENTLSFQENILNSMHDSALRARVLGVQSGDGLNGMNERRSMAKELEQIRAQMADLVNTRDANGDYVFAGFQSQIQPYVFDGQRYHYVGDNGNTRLKIGASVYVQSNTTGKDAFENVSLRRRVKSNSSGIDAYVNEQKTYDTFYKNNYSDVTPQANTFTVSTAAGSGGNPNSYTITNSDGKELASGTYEVGKPFLFKGLKIKLTSTPGTTESFTLQKPEKDNILNILGRFIDVLRDPNVKGQPYDQAQEDFLVGIDHATEKLNLTMGSIGARENGLDSLGNAQSAINIINKKSRASLGEVDFSKAVTSLSKAELALNTSYAAYSKISKMTLFNYI</sequence>
<dbReference type="AlphaFoldDB" id="A0A4R1JM56"/>
<evidence type="ECO:0000256" key="2">
    <source>
        <dbReference type="ARBA" id="ARBA00004613"/>
    </source>
</evidence>
<feature type="domain" description="Flagellin C-terminal" evidence="7">
    <location>
        <begin position="322"/>
        <end position="403"/>
    </location>
</feature>
<evidence type="ECO:0000259" key="7">
    <source>
        <dbReference type="Pfam" id="PF00700"/>
    </source>
</evidence>
<dbReference type="OrthoDB" id="9768249at2"/>
<evidence type="ECO:0000256" key="5">
    <source>
        <dbReference type="ARBA" id="ARBA00023143"/>
    </source>
</evidence>
<keyword evidence="5" id="KW-0975">Bacterial flagellum</keyword>
<dbReference type="InterPro" id="IPR001029">
    <property type="entry name" value="Flagellin_N"/>
</dbReference>
<dbReference type="InterPro" id="IPR013384">
    <property type="entry name" value="Flagell_FlgL"/>
</dbReference>
<dbReference type="GO" id="GO:0005198">
    <property type="term" value="F:structural molecule activity"/>
    <property type="evidence" value="ECO:0007669"/>
    <property type="project" value="InterPro"/>
</dbReference>
<organism evidence="8 9">
    <name type="scientific">Celerinatantimonas diazotrophica</name>
    <dbReference type="NCBI Taxonomy" id="412034"/>
    <lineage>
        <taxon>Bacteria</taxon>
        <taxon>Pseudomonadati</taxon>
        <taxon>Pseudomonadota</taxon>
        <taxon>Gammaproteobacteria</taxon>
        <taxon>Celerinatantimonadaceae</taxon>
        <taxon>Celerinatantimonas</taxon>
    </lineage>
</organism>
<dbReference type="SUPFAM" id="SSF64518">
    <property type="entry name" value="Phase 1 flagellin"/>
    <property type="match status" value="1"/>
</dbReference>
<dbReference type="Pfam" id="PF00669">
    <property type="entry name" value="Flagellin_N"/>
    <property type="match status" value="1"/>
</dbReference>
<reference evidence="8 9" key="1">
    <citation type="submission" date="2019-03" db="EMBL/GenBank/DDBJ databases">
        <title>Genomic Encyclopedia of Type Strains, Phase IV (KMG-IV): sequencing the most valuable type-strain genomes for metagenomic binning, comparative biology and taxonomic classification.</title>
        <authorList>
            <person name="Goeker M."/>
        </authorList>
    </citation>
    <scope>NUCLEOTIDE SEQUENCE [LARGE SCALE GENOMIC DNA]</scope>
    <source>
        <strain evidence="8 9">DSM 18577</strain>
    </source>
</reference>
<keyword evidence="9" id="KW-1185">Reference proteome</keyword>
<evidence type="ECO:0000256" key="1">
    <source>
        <dbReference type="ARBA" id="ARBA00004365"/>
    </source>
</evidence>
<dbReference type="GO" id="GO:0009424">
    <property type="term" value="C:bacterial-type flagellum hook"/>
    <property type="evidence" value="ECO:0007669"/>
    <property type="project" value="InterPro"/>
</dbReference>
<dbReference type="Gene3D" id="1.20.1330.10">
    <property type="entry name" value="f41 fragment of flagellin, N-terminal domain"/>
    <property type="match status" value="2"/>
</dbReference>
<dbReference type="Pfam" id="PF00700">
    <property type="entry name" value="Flagellin_C"/>
    <property type="match status" value="1"/>
</dbReference>
<proteinExistence type="inferred from homology"/>
<comment type="similarity">
    <text evidence="3">Belongs to the bacterial flagellin family.</text>
</comment>
<evidence type="ECO:0000313" key="9">
    <source>
        <dbReference type="Proteomes" id="UP000295565"/>
    </source>
</evidence>
<keyword evidence="8" id="KW-0969">Cilium</keyword>
<dbReference type="GO" id="GO:0005576">
    <property type="term" value="C:extracellular region"/>
    <property type="evidence" value="ECO:0007669"/>
    <property type="project" value="UniProtKB-SubCell"/>
</dbReference>
<dbReference type="GO" id="GO:0071973">
    <property type="term" value="P:bacterial-type flagellum-dependent cell motility"/>
    <property type="evidence" value="ECO:0007669"/>
    <property type="project" value="InterPro"/>
</dbReference>
<evidence type="ECO:0000256" key="4">
    <source>
        <dbReference type="ARBA" id="ARBA00022525"/>
    </source>
</evidence>
<dbReference type="Proteomes" id="UP000295565">
    <property type="component" value="Unassembled WGS sequence"/>
</dbReference>
<dbReference type="InterPro" id="IPR046358">
    <property type="entry name" value="Flagellin_C"/>
</dbReference>
<comment type="caution">
    <text evidence="8">The sequence shown here is derived from an EMBL/GenBank/DDBJ whole genome shotgun (WGS) entry which is preliminary data.</text>
</comment>
<protein>
    <submittedName>
        <fullName evidence="8">Flagellar hook-associated protein 3 FlgL</fullName>
    </submittedName>
</protein>
<comment type="subcellular location">
    <subcellularLocation>
        <location evidence="1">Bacterial flagellum</location>
    </subcellularLocation>
    <subcellularLocation>
        <location evidence="2">Secreted</location>
    </subcellularLocation>
</comment>
<dbReference type="NCBIfam" id="TIGR02550">
    <property type="entry name" value="flagell_flgL"/>
    <property type="match status" value="1"/>
</dbReference>
<feature type="domain" description="Flagellin N-terminal" evidence="6">
    <location>
        <begin position="4"/>
        <end position="139"/>
    </location>
</feature>
<dbReference type="EMBL" id="SMGD01000013">
    <property type="protein sequence ID" value="TCK52165.1"/>
    <property type="molecule type" value="Genomic_DNA"/>
</dbReference>
<accession>A0A4R1JM56</accession>
<evidence type="ECO:0000313" key="8">
    <source>
        <dbReference type="EMBL" id="TCK52165.1"/>
    </source>
</evidence>
<dbReference type="InterPro" id="IPR001492">
    <property type="entry name" value="Flagellin"/>
</dbReference>
<dbReference type="PANTHER" id="PTHR42792">
    <property type="entry name" value="FLAGELLIN"/>
    <property type="match status" value="1"/>
</dbReference>
<keyword evidence="8" id="KW-0282">Flagellum</keyword>
<evidence type="ECO:0000259" key="6">
    <source>
        <dbReference type="Pfam" id="PF00669"/>
    </source>
</evidence>
<name>A0A4R1JM56_9GAMM</name>
<dbReference type="PANTHER" id="PTHR42792:SF1">
    <property type="entry name" value="FLAGELLAR HOOK-ASSOCIATED PROTEIN 3"/>
    <property type="match status" value="1"/>
</dbReference>
<keyword evidence="4" id="KW-0964">Secreted</keyword>
<gene>
    <name evidence="8" type="ORF">EV690_2273</name>
</gene>
<dbReference type="RefSeq" id="WP_131913062.1">
    <property type="nucleotide sequence ID" value="NZ_OU594967.1"/>
</dbReference>